<protein>
    <submittedName>
        <fullName evidence="4">DNA-binding CsgD family transcriptional regulator/tetratricopeptide (TPR) repeat protein/nucleoside-triphosphatase THEP1</fullName>
    </submittedName>
</protein>
<dbReference type="InterPro" id="IPR011990">
    <property type="entry name" value="TPR-like_helical_dom_sf"/>
</dbReference>
<evidence type="ECO:0000313" key="4">
    <source>
        <dbReference type="EMBL" id="MDQ0751484.1"/>
    </source>
</evidence>
<dbReference type="Pfam" id="PF00196">
    <property type="entry name" value="GerE"/>
    <property type="match status" value="1"/>
</dbReference>
<dbReference type="Gene3D" id="1.10.10.10">
    <property type="entry name" value="Winged helix-like DNA-binding domain superfamily/Winged helix DNA-binding domain"/>
    <property type="match status" value="1"/>
</dbReference>
<dbReference type="Gene3D" id="1.25.40.10">
    <property type="entry name" value="Tetratricopeptide repeat domain"/>
    <property type="match status" value="1"/>
</dbReference>
<dbReference type="InterPro" id="IPR036388">
    <property type="entry name" value="WH-like_DNA-bd_sf"/>
</dbReference>
<keyword evidence="1" id="KW-0547">Nucleotide-binding</keyword>
<dbReference type="PRINTS" id="PR00038">
    <property type="entry name" value="HTHLUXR"/>
</dbReference>
<gene>
    <name evidence="4" type="ORF">QF034_005715</name>
</gene>
<comment type="caution">
    <text evidence="4">The sequence shown here is derived from an EMBL/GenBank/DDBJ whole genome shotgun (WGS) entry which is preliminary data.</text>
</comment>
<dbReference type="InterPro" id="IPR016032">
    <property type="entry name" value="Sig_transdc_resp-reg_C-effctor"/>
</dbReference>
<dbReference type="GO" id="GO:0003677">
    <property type="term" value="F:DNA binding"/>
    <property type="evidence" value="ECO:0007669"/>
    <property type="project" value="UniProtKB-KW"/>
</dbReference>
<dbReference type="Proteomes" id="UP001232755">
    <property type="component" value="Unassembled WGS sequence"/>
</dbReference>
<evidence type="ECO:0000313" key="5">
    <source>
        <dbReference type="Proteomes" id="UP001232755"/>
    </source>
</evidence>
<dbReference type="SUPFAM" id="SSF46894">
    <property type="entry name" value="C-terminal effector domain of the bipartite response regulators"/>
    <property type="match status" value="1"/>
</dbReference>
<name>A0ABU0QY81_9ACTN</name>
<keyword evidence="2" id="KW-0067">ATP-binding</keyword>
<dbReference type="EMBL" id="JAUSYP010000001">
    <property type="protein sequence ID" value="MDQ0751484.1"/>
    <property type="molecule type" value="Genomic_DNA"/>
</dbReference>
<dbReference type="SMART" id="SM00421">
    <property type="entry name" value="HTH_LUXR"/>
    <property type="match status" value="1"/>
</dbReference>
<proteinExistence type="predicted"/>
<sequence>MAIGTEEAADAVATGAGGAADVVAVRREAAAYAGGVRAGAAAGSGGVRMGATACPGGVRAEVAADAVAVGAGGGADVVAVRREAAAYAGGVRAGAAAGSGGVRMGATACPGGVRAEVAADAVAVGAGGGADVVAVRREAAAVVGGVRAGAAAGPVGARTGATTGPGDVRTAAAVGPAGVRGAGAGGRRGKTGAGLSEPHAMLGSVETRSVSPVFVGRDAELGLLDEVLAGAAAGDPQALLVGGEAGVGKTRLVEEFAAAARRRGAVVALGGCVEIGADGLPFAPFSTALRALRRELPGPLAAAAAGQEEELARLLPEIGTAAAREAARHDEDGMARLFELTARLLERVTAEHTVVLALEDLHWADASTRHLLSYLFRTLRTGRLVVLATYRSDDIHRRHPLRPLLAELDRLRTIRRIELARFNREEVCRQVAGILAQEPDPDQIDAIFERSDGNAFFVEELAVAAHEGCRTGLTDSLRDLLLVRVEGLPETAQQVARIVAEGGSTVEYRLLAAVARLAEDDLIKALRAAVNASILTPAPADDGYRFRHSLVREAVSDDLLPGERSRLNRRYAEALEADPTLVPADQHATRLASYWYHAHDAAKALPAVLDAAVEARHRHAYAEQLRLLERAMELWDTAPEAVRRTLRPVDYAEVYPPCGPEATALSHLDLLAEAAVAGRLCGERERALKITKRALRQLDEEDDPLRAAWFWIQRSRLVQRLARGDGWKEIATAQDLVRGLPPSEVHAEVLATVAHWSMLHQPGPEALTAAERAVEYARMVGAEDIEANARLTLGGLMIDAGQIEAGLAHMYEVRDEVVARGLPAVVGRSHVNLPSALEGIGRSEEAVDVLHEGLRLTGRMGLRDSEGWVWSNLAESLISLGRWDEAAEAAVNAQRRGQTAAPYGSGANSLAFLALARGRVPEAARHLADSRASYGPHDPMPQHDLPIACLTLQVAVAEGRLADARAELARTLKSGFPPGTQRYAWPLLLEAAAAEADARALPTARDGREETLQSIFAAVKRLTTNAPVWLAHEKWVRAELHRADIHHAEFPGTGSRSVPDLWSEVVTAFEPLERPYDLARVRYRLAESLLTGGGEADERDRATELLRLAHAVARHLGARPLAEAASALARRARLPLTPAAEPALAPMDPAEALGLTSRERDVLRLVAAGHTNRRIAEELFISPKTASVHVSNILAKLGVSGRGEAAAVAHRLGLFPAESVMPGPAG</sequence>
<dbReference type="CDD" id="cd06170">
    <property type="entry name" value="LuxR_C_like"/>
    <property type="match status" value="1"/>
</dbReference>
<dbReference type="PROSITE" id="PS50043">
    <property type="entry name" value="HTH_LUXR_2"/>
    <property type="match status" value="1"/>
</dbReference>
<evidence type="ECO:0000256" key="2">
    <source>
        <dbReference type="ARBA" id="ARBA00022840"/>
    </source>
</evidence>
<dbReference type="InterPro" id="IPR027417">
    <property type="entry name" value="P-loop_NTPase"/>
</dbReference>
<evidence type="ECO:0000259" key="3">
    <source>
        <dbReference type="PROSITE" id="PS50043"/>
    </source>
</evidence>
<keyword evidence="5" id="KW-1185">Reference proteome</keyword>
<accession>A0ABU0QY81</accession>
<evidence type="ECO:0000256" key="1">
    <source>
        <dbReference type="ARBA" id="ARBA00022741"/>
    </source>
</evidence>
<reference evidence="4 5" key="1">
    <citation type="submission" date="2023-07" db="EMBL/GenBank/DDBJ databases">
        <title>Comparative genomics of wheat-associated soil bacteria to identify genetic determinants of phenazine resistance.</title>
        <authorList>
            <person name="Mouncey N."/>
        </authorList>
    </citation>
    <scope>NUCLEOTIDE SEQUENCE [LARGE SCALE GENOMIC DNA]</scope>
    <source>
        <strain evidence="4 5">B3I12</strain>
    </source>
</reference>
<keyword evidence="4" id="KW-0238">DNA-binding</keyword>
<dbReference type="Pfam" id="PF13191">
    <property type="entry name" value="AAA_16"/>
    <property type="match status" value="1"/>
</dbReference>
<dbReference type="PANTHER" id="PTHR16305:SF35">
    <property type="entry name" value="TRANSCRIPTIONAL ACTIVATOR DOMAIN"/>
    <property type="match status" value="1"/>
</dbReference>
<dbReference type="InterPro" id="IPR000792">
    <property type="entry name" value="Tscrpt_reg_LuxR_C"/>
</dbReference>
<dbReference type="InterPro" id="IPR041664">
    <property type="entry name" value="AAA_16"/>
</dbReference>
<feature type="domain" description="HTH luxR-type" evidence="3">
    <location>
        <begin position="1148"/>
        <end position="1213"/>
    </location>
</feature>
<organism evidence="4 5">
    <name type="scientific">Streptomyces africanus</name>
    <dbReference type="NCBI Taxonomy" id="231024"/>
    <lineage>
        <taxon>Bacteria</taxon>
        <taxon>Bacillati</taxon>
        <taxon>Actinomycetota</taxon>
        <taxon>Actinomycetes</taxon>
        <taxon>Kitasatosporales</taxon>
        <taxon>Streptomycetaceae</taxon>
        <taxon>Streptomyces</taxon>
    </lineage>
</organism>
<dbReference type="PANTHER" id="PTHR16305">
    <property type="entry name" value="TESTICULAR SOLUBLE ADENYLYL CYCLASE"/>
    <property type="match status" value="1"/>
</dbReference>
<dbReference type="SUPFAM" id="SSF52540">
    <property type="entry name" value="P-loop containing nucleoside triphosphate hydrolases"/>
    <property type="match status" value="1"/>
</dbReference>
<dbReference type="SUPFAM" id="SSF48452">
    <property type="entry name" value="TPR-like"/>
    <property type="match status" value="1"/>
</dbReference>